<dbReference type="Pfam" id="PF01734">
    <property type="entry name" value="Patatin"/>
    <property type="match status" value="1"/>
</dbReference>
<evidence type="ECO:0000256" key="1">
    <source>
        <dbReference type="ARBA" id="ARBA00022801"/>
    </source>
</evidence>
<keyword evidence="7" id="KW-1185">Reference proteome</keyword>
<evidence type="ECO:0000259" key="5">
    <source>
        <dbReference type="PROSITE" id="PS51635"/>
    </source>
</evidence>
<feature type="short sequence motif" description="GXSXG" evidence="4">
    <location>
        <begin position="37"/>
        <end position="41"/>
    </location>
</feature>
<comment type="caution">
    <text evidence="6">The sequence shown here is derived from an EMBL/GenBank/DDBJ whole genome shotgun (WGS) entry which is preliminary data.</text>
</comment>
<dbReference type="CDD" id="cd07208">
    <property type="entry name" value="Pat_hypo_Ecoli_yjju_like"/>
    <property type="match status" value="1"/>
</dbReference>
<evidence type="ECO:0000256" key="3">
    <source>
        <dbReference type="ARBA" id="ARBA00023098"/>
    </source>
</evidence>
<dbReference type="SUPFAM" id="SSF52151">
    <property type="entry name" value="FabD/lysophospholipase-like"/>
    <property type="match status" value="1"/>
</dbReference>
<evidence type="ECO:0000313" key="6">
    <source>
        <dbReference type="EMBL" id="MCF6136315.1"/>
    </source>
</evidence>
<dbReference type="InterPro" id="IPR050301">
    <property type="entry name" value="NTE"/>
</dbReference>
<dbReference type="Proteomes" id="UP001649381">
    <property type="component" value="Unassembled WGS sequence"/>
</dbReference>
<feature type="active site" description="Nucleophile" evidence="4">
    <location>
        <position position="39"/>
    </location>
</feature>
<proteinExistence type="predicted"/>
<dbReference type="EMBL" id="JAKIJS010000001">
    <property type="protein sequence ID" value="MCF6136315.1"/>
    <property type="molecule type" value="Genomic_DNA"/>
</dbReference>
<name>A0ABS9GY54_9BACL</name>
<evidence type="ECO:0000256" key="4">
    <source>
        <dbReference type="PROSITE-ProRule" id="PRU01161"/>
    </source>
</evidence>
<organism evidence="6 7">
    <name type="scientific">Pseudalkalibacillus berkeleyi</name>
    <dbReference type="NCBI Taxonomy" id="1069813"/>
    <lineage>
        <taxon>Bacteria</taxon>
        <taxon>Bacillati</taxon>
        <taxon>Bacillota</taxon>
        <taxon>Bacilli</taxon>
        <taxon>Bacillales</taxon>
        <taxon>Fictibacillaceae</taxon>
        <taxon>Pseudalkalibacillus</taxon>
    </lineage>
</organism>
<dbReference type="InterPro" id="IPR002641">
    <property type="entry name" value="PNPLA_dom"/>
</dbReference>
<keyword evidence="3 4" id="KW-0443">Lipid metabolism</keyword>
<dbReference type="PROSITE" id="PS51635">
    <property type="entry name" value="PNPLA"/>
    <property type="match status" value="1"/>
</dbReference>
<dbReference type="Gene3D" id="3.40.1090.10">
    <property type="entry name" value="Cytosolic phospholipase A2 catalytic domain"/>
    <property type="match status" value="2"/>
</dbReference>
<dbReference type="InterPro" id="IPR045943">
    <property type="entry name" value="DUF6363"/>
</dbReference>
<dbReference type="InterPro" id="IPR037483">
    <property type="entry name" value="YjjU-like"/>
</dbReference>
<evidence type="ECO:0000313" key="7">
    <source>
        <dbReference type="Proteomes" id="UP001649381"/>
    </source>
</evidence>
<feature type="active site" description="Proton acceptor" evidence="4">
    <location>
        <position position="160"/>
    </location>
</feature>
<dbReference type="PANTHER" id="PTHR14226:SF25">
    <property type="entry name" value="PHOSPHOESTERASE"/>
    <property type="match status" value="1"/>
</dbReference>
<dbReference type="Pfam" id="PF19890">
    <property type="entry name" value="DUF6363"/>
    <property type="match status" value="1"/>
</dbReference>
<protein>
    <submittedName>
        <fullName evidence="6">Patatin family protein</fullName>
    </submittedName>
</protein>
<keyword evidence="2 4" id="KW-0442">Lipid degradation</keyword>
<sequence>MNDTGLVLEGGGMRGVYTAGVLEYFLEQKFYLPYVIGVSAGACNAASYLSRQQGRNKRVTIGFSKHPDYISLRNYWRKRQLFGMDLIFDEIPNKLVPFDYSALQNAPEKFVVGTTDCITGEPVYFEKNEFPDQILPILRASSSLPFMAPVIELGNRCLMDGGISDPIPIRKSEMDGNKKNIVILTRNDGYIKKRSKMNWITKKVYPQYGGLVKSMDERYQVYNETMSYITEKERAGEVYVIRPMQPLKVSRAERNPVKLTALYEQGYSDAAHHFDALKHWLSNTNEKEKQTVQ</sequence>
<feature type="short sequence motif" description="GXGXXG" evidence="4">
    <location>
        <begin position="10"/>
        <end position="15"/>
    </location>
</feature>
<dbReference type="RefSeq" id="WP_236330791.1">
    <property type="nucleotide sequence ID" value="NZ_JAKIJS010000001.1"/>
</dbReference>
<keyword evidence="1 4" id="KW-0378">Hydrolase</keyword>
<dbReference type="InterPro" id="IPR016035">
    <property type="entry name" value="Acyl_Trfase/lysoPLipase"/>
</dbReference>
<evidence type="ECO:0000256" key="2">
    <source>
        <dbReference type="ARBA" id="ARBA00022963"/>
    </source>
</evidence>
<dbReference type="PANTHER" id="PTHR14226">
    <property type="entry name" value="NEUROPATHY TARGET ESTERASE/SWISS CHEESE D.MELANOGASTER"/>
    <property type="match status" value="1"/>
</dbReference>
<feature type="domain" description="PNPLA" evidence="5">
    <location>
        <begin position="6"/>
        <end position="173"/>
    </location>
</feature>
<reference evidence="6 7" key="1">
    <citation type="submission" date="2022-01" db="EMBL/GenBank/DDBJ databases">
        <title>Alkalihalobacillus sp. EGI L200015, a novel bacterium isolated from a salt lake sediment.</title>
        <authorList>
            <person name="Gao L."/>
            <person name="Fang B.-Z."/>
            <person name="Li W.-J."/>
        </authorList>
    </citation>
    <scope>NUCLEOTIDE SEQUENCE [LARGE SCALE GENOMIC DNA]</scope>
    <source>
        <strain evidence="6 7">KCTC 12718</strain>
    </source>
</reference>
<gene>
    <name evidence="6" type="ORF">L2716_01150</name>
</gene>
<accession>A0ABS9GY54</accession>
<feature type="short sequence motif" description="DGA/G" evidence="4">
    <location>
        <begin position="160"/>
        <end position="162"/>
    </location>
</feature>